<evidence type="ECO:0000313" key="9">
    <source>
        <dbReference type="EMBL" id="CAG5085173.1"/>
    </source>
</evidence>
<proteinExistence type="inferred from homology"/>
<dbReference type="GO" id="GO:0006081">
    <property type="term" value="P:aldehyde metabolic process"/>
    <property type="evidence" value="ECO:0007669"/>
    <property type="project" value="InterPro"/>
</dbReference>
<feature type="active site" evidence="5">
    <location>
        <position position="245"/>
    </location>
</feature>
<dbReference type="PIRSF" id="PIRSF036492">
    <property type="entry name" value="ALDH"/>
    <property type="match status" value="1"/>
</dbReference>
<dbReference type="Pfam" id="PF00171">
    <property type="entry name" value="Aldedh"/>
    <property type="match status" value="1"/>
</dbReference>
<dbReference type="AlphaFoldDB" id="A0A916NT25"/>
<dbReference type="KEGG" id="ptan:CRYO30217_02669"/>
<dbReference type="InterPro" id="IPR012394">
    <property type="entry name" value="Aldehyde_DH_NAD(P)"/>
</dbReference>
<dbReference type="PANTHER" id="PTHR43570">
    <property type="entry name" value="ALDEHYDE DEHYDROGENASE"/>
    <property type="match status" value="1"/>
</dbReference>
<accession>A0A916NT25</accession>
<dbReference type="InterPro" id="IPR016161">
    <property type="entry name" value="Ald_DH/histidinol_DH"/>
</dbReference>
<keyword evidence="3" id="KW-0520">NAD</keyword>
<sequence length="466" mass="52481">MNPYQDLYHKQKTHFATAVKHATLWERKQKLKALKKWIKEHDEMIISALQKDFKKTREEVMISEIKPVIGEIRDAIHNIRYWARDEYKKTPLALLGTKAKVIKEPKGVALIIAPWNFPFNLAIGPLVSAIAAGCCAVVKPSEHTPHAEKVIQQLINDVFDEKEIACVTGGVPETTNLLELNWDHIFFTGSPMVGSIVMKAASKHLTSVTLELGGLNPVVIDERANLKDAARKLMWGKYLNCGQSCVSINYVLVHQSIKEKFNTELVKAYEKRFGTEASSKNDFARIVNTNHFERVKNLVDSSVEEGAKVIKGGTFDESDNYIAPTIIDGINEDSAIFKEEIFGPILPLMTYNTIDEAIKIINKNEKPLALYVFTRSNKFAKNIINHTSAGTTVINDTTLQFVHPNLPFGGVNHSGIGKAHGEYGYKEFTNERALLKQRRGLTSAMLIYPPFNGFKRFVVKVVTWWL</sequence>
<keyword evidence="10" id="KW-1185">Reference proteome</keyword>
<dbReference type="GO" id="GO:0005737">
    <property type="term" value="C:cytoplasm"/>
    <property type="evidence" value="ECO:0007669"/>
    <property type="project" value="TreeGrafter"/>
</dbReference>
<organism evidence="9 10">
    <name type="scientific">Parvicella tangerina</name>
    <dbReference type="NCBI Taxonomy" id="2829795"/>
    <lineage>
        <taxon>Bacteria</taxon>
        <taxon>Pseudomonadati</taxon>
        <taxon>Bacteroidota</taxon>
        <taxon>Flavobacteriia</taxon>
        <taxon>Flavobacteriales</taxon>
        <taxon>Parvicellaceae</taxon>
        <taxon>Parvicella</taxon>
    </lineage>
</organism>
<dbReference type="FunFam" id="3.40.605.10:FF:000004">
    <property type="entry name" value="Aldehyde dehydrogenase"/>
    <property type="match status" value="1"/>
</dbReference>
<evidence type="ECO:0000256" key="7">
    <source>
        <dbReference type="RuleBase" id="RU003345"/>
    </source>
</evidence>
<dbReference type="GO" id="GO:0004029">
    <property type="term" value="F:aldehyde dehydrogenase (NAD+) activity"/>
    <property type="evidence" value="ECO:0007669"/>
    <property type="project" value="TreeGrafter"/>
</dbReference>
<dbReference type="FunFam" id="3.40.309.10:FF:000025">
    <property type="entry name" value="Aldehyde dehydrogenase"/>
    <property type="match status" value="1"/>
</dbReference>
<dbReference type="SUPFAM" id="SSF53720">
    <property type="entry name" value="ALDH-like"/>
    <property type="match status" value="1"/>
</dbReference>
<dbReference type="EMBL" id="OU015584">
    <property type="protein sequence ID" value="CAG5085173.1"/>
    <property type="molecule type" value="Genomic_DNA"/>
</dbReference>
<evidence type="ECO:0000256" key="6">
    <source>
        <dbReference type="PROSITE-ProRule" id="PRU10007"/>
    </source>
</evidence>
<gene>
    <name evidence="9" type="primary">alkH</name>
    <name evidence="9" type="ORF">CRYO30217_02669</name>
</gene>
<evidence type="ECO:0000256" key="5">
    <source>
        <dbReference type="PIRSR" id="PIRSR036492-1"/>
    </source>
</evidence>
<protein>
    <recommendedName>
        <fullName evidence="4">Aldehyde dehydrogenase</fullName>
    </recommendedName>
</protein>
<dbReference type="InterPro" id="IPR015590">
    <property type="entry name" value="Aldehyde_DH_dom"/>
</dbReference>
<evidence type="ECO:0000313" key="10">
    <source>
        <dbReference type="Proteomes" id="UP000683507"/>
    </source>
</evidence>
<feature type="domain" description="Aldehyde dehydrogenase" evidence="8">
    <location>
        <begin position="18"/>
        <end position="432"/>
    </location>
</feature>
<evidence type="ECO:0000259" key="8">
    <source>
        <dbReference type="Pfam" id="PF00171"/>
    </source>
</evidence>
<evidence type="ECO:0000256" key="4">
    <source>
        <dbReference type="PIRNR" id="PIRNR036492"/>
    </source>
</evidence>
<dbReference type="RefSeq" id="WP_258542884.1">
    <property type="nucleotide sequence ID" value="NZ_OU015584.1"/>
</dbReference>
<dbReference type="Proteomes" id="UP000683507">
    <property type="component" value="Chromosome"/>
</dbReference>
<evidence type="ECO:0000256" key="2">
    <source>
        <dbReference type="ARBA" id="ARBA00023002"/>
    </source>
</evidence>
<feature type="active site" evidence="5 6">
    <location>
        <position position="211"/>
    </location>
</feature>
<dbReference type="Gene3D" id="3.40.309.10">
    <property type="entry name" value="Aldehyde Dehydrogenase, Chain A, domain 2"/>
    <property type="match status" value="1"/>
</dbReference>
<dbReference type="Gene3D" id="3.40.605.10">
    <property type="entry name" value="Aldehyde Dehydrogenase, Chain A, domain 1"/>
    <property type="match status" value="1"/>
</dbReference>
<name>A0A916NT25_9FLAO</name>
<evidence type="ECO:0000256" key="3">
    <source>
        <dbReference type="ARBA" id="ARBA00023027"/>
    </source>
</evidence>
<dbReference type="InterPro" id="IPR016163">
    <property type="entry name" value="Ald_DH_C"/>
</dbReference>
<dbReference type="PROSITE" id="PS00687">
    <property type="entry name" value="ALDEHYDE_DEHYDR_GLU"/>
    <property type="match status" value="1"/>
</dbReference>
<dbReference type="PANTHER" id="PTHR43570:SF20">
    <property type="entry name" value="ALDEHYDE DEHYDROGENASE ALDX-RELATED"/>
    <property type="match status" value="1"/>
</dbReference>
<comment type="similarity">
    <text evidence="1 4 7">Belongs to the aldehyde dehydrogenase family.</text>
</comment>
<reference evidence="9" key="1">
    <citation type="submission" date="2021-04" db="EMBL/GenBank/DDBJ databases">
        <authorList>
            <person name="Rodrigo-Torres L."/>
            <person name="Arahal R. D."/>
            <person name="Lucena T."/>
        </authorList>
    </citation>
    <scope>NUCLEOTIDE SEQUENCE</scope>
    <source>
        <strain evidence="9">AS29M-1</strain>
    </source>
</reference>
<dbReference type="InterPro" id="IPR029510">
    <property type="entry name" value="Ald_DH_CS_GLU"/>
</dbReference>
<keyword evidence="2 4" id="KW-0560">Oxidoreductase</keyword>
<evidence type="ECO:0000256" key="1">
    <source>
        <dbReference type="ARBA" id="ARBA00009986"/>
    </source>
</evidence>
<dbReference type="InterPro" id="IPR016162">
    <property type="entry name" value="Ald_DH_N"/>
</dbReference>